<accession>A0A0A8YFI3</accession>
<reference evidence="1" key="1">
    <citation type="submission" date="2014-09" db="EMBL/GenBank/DDBJ databases">
        <authorList>
            <person name="Magalhaes I.L.F."/>
            <person name="Oliveira U."/>
            <person name="Santos F.R."/>
            <person name="Vidigal T.H.D.A."/>
            <person name="Brescovit A.D."/>
            <person name="Santos A.J."/>
        </authorList>
    </citation>
    <scope>NUCLEOTIDE SEQUENCE</scope>
    <source>
        <tissue evidence="1">Shoot tissue taken approximately 20 cm above the soil surface</tissue>
    </source>
</reference>
<protein>
    <submittedName>
        <fullName evidence="1">Uncharacterized protein</fullName>
    </submittedName>
</protein>
<sequence>MFCMVDLSYFSMIPRLPHLSEFWVNADPLPLGG</sequence>
<evidence type="ECO:0000313" key="1">
    <source>
        <dbReference type="EMBL" id="JAD21972.1"/>
    </source>
</evidence>
<name>A0A0A8YFI3_ARUDO</name>
<dbReference type="EMBL" id="GBRH01275923">
    <property type="protein sequence ID" value="JAD21972.1"/>
    <property type="molecule type" value="Transcribed_RNA"/>
</dbReference>
<reference evidence="1" key="2">
    <citation type="journal article" date="2015" name="Data Brief">
        <title>Shoot transcriptome of the giant reed, Arundo donax.</title>
        <authorList>
            <person name="Barrero R.A."/>
            <person name="Guerrero F.D."/>
            <person name="Moolhuijzen P."/>
            <person name="Goolsby J.A."/>
            <person name="Tidwell J."/>
            <person name="Bellgard S.E."/>
            <person name="Bellgard M.I."/>
        </authorList>
    </citation>
    <scope>NUCLEOTIDE SEQUENCE</scope>
    <source>
        <tissue evidence="1">Shoot tissue taken approximately 20 cm above the soil surface</tissue>
    </source>
</reference>
<proteinExistence type="predicted"/>
<dbReference type="AlphaFoldDB" id="A0A0A8YFI3"/>
<organism evidence="1">
    <name type="scientific">Arundo donax</name>
    <name type="common">Giant reed</name>
    <name type="synonym">Donax arundinaceus</name>
    <dbReference type="NCBI Taxonomy" id="35708"/>
    <lineage>
        <taxon>Eukaryota</taxon>
        <taxon>Viridiplantae</taxon>
        <taxon>Streptophyta</taxon>
        <taxon>Embryophyta</taxon>
        <taxon>Tracheophyta</taxon>
        <taxon>Spermatophyta</taxon>
        <taxon>Magnoliopsida</taxon>
        <taxon>Liliopsida</taxon>
        <taxon>Poales</taxon>
        <taxon>Poaceae</taxon>
        <taxon>PACMAD clade</taxon>
        <taxon>Arundinoideae</taxon>
        <taxon>Arundineae</taxon>
        <taxon>Arundo</taxon>
    </lineage>
</organism>